<evidence type="ECO:0000313" key="5">
    <source>
        <dbReference type="EMBL" id="MDA0181663.1"/>
    </source>
</evidence>
<protein>
    <submittedName>
        <fullName evidence="5">Phosphodiester glycosidase family protein</fullName>
    </submittedName>
</protein>
<feature type="signal peptide" evidence="2">
    <location>
        <begin position="1"/>
        <end position="25"/>
    </location>
</feature>
<accession>A0A9X3N8F4</accession>
<dbReference type="Proteomes" id="UP001147653">
    <property type="component" value="Unassembled WGS sequence"/>
</dbReference>
<dbReference type="Gene3D" id="2.60.120.260">
    <property type="entry name" value="Galactose-binding domain-like"/>
    <property type="match status" value="1"/>
</dbReference>
<dbReference type="EMBL" id="JAPDDP010000024">
    <property type="protein sequence ID" value="MDA0181663.1"/>
    <property type="molecule type" value="Genomic_DNA"/>
</dbReference>
<sequence>MKTLPRTLAAALAVAALAAPSTAAAAGLALTDETERIGPGVTLRHLVTLSEIGWTDAQVLEVDLQRDGVRTDLLTAGPVARGSALSAQVREAGAVAGVNGDFFDINNSNAAIGPEILNGAIRKSGIGRTQVAGVSTDRLGRLANLTLEATATLPSGPRAVRSLNDPTEVGANQIAAYTPLWGAFSRTRGVQGATDIAEVIVTDGKVASITPTTAGAGELPANSFALVGREAGATALRALQVGDAVSLAYDLKSDITDKLTFAVGGNVILVKNGIPQPGAGGELAPRTAIGFKNGGKTLMLVTADGRQSLVLGPTVRQTAELMADLGAETALNLDGGGSTTMIARPLGNPLPTLRNSPSDGSERSDPNGVGIFLAKGDGTVHDLVISPAEARVFPGLRRTFSAAGLDDRDTPVEAGAITWTGGSNVFTAPDKPGTVTVTAKSGTVEASTEVRVLKQPVELEPSSLRLSYADPSAATSTLRVNGRDEDGFATTIDPADLTLEYDKTVLDITAAGDALRVDPIADGATILTIKAAGLTARVPVTVGAQRVLIDGFDAENVWNYRHDRAAGGTAQIVDEGRTGKGLKVTYDFTQATATRSAGGVLRTQKTLPGQPLRASVWVKGDGNGQWVTISLRDAANKVIDLRPGYATGTEWTKFSVNLPASGVEYPVRVDNVRLIETAAARQYKGSFILDDLEVEVPAEIATPAADAPLPDRLIDADGELTDTDWSFAALSDVQFTAAAPDLSKVAIAALKRIRSHNPDFVVLNGDIVDTGYQADVDLAKQVLEAGGCDLVEQGAPGAPTTDKVPCLYVPGNHESYGTDNLNAWKAVFGDPYRTFDHKGVRFVLLNSTRGTFRGSDYAQLPMLQSALDSAATDDSVKRVVVFAHHPTNDPDPGDASQLGDRKEVQLIEKLLADFKKPALMVGSHAQIVNVERVEGAAYMVLPSSGKSPYGTPDRGGFTGWVRYGVGDTITADVRAFAQTVNVTGPDALAAGSSATLGGDLIQPNGVATGTRKVPLRYPMSVRWSGSDSLQLNGNVDEARKAGKVAVLNTTTRELTAVRAGEVKVAVEADSMREGDDLAPVKGEKTIQVAPYVAPPVESTVGGSVPATLSLTLGTPASFGTFRAGEDGVYTASTAATVTSTAGDAALTVSDPGHLTNGAFQLAQPLEILTGPKTYTGPVTNDTFAITFQQKIARTDPLRTGTYSRTLTFTLSTSTP</sequence>
<keyword evidence="5" id="KW-0326">Glycosidase</keyword>
<proteinExistence type="predicted"/>
<keyword evidence="2" id="KW-0732">Signal</keyword>
<dbReference type="RefSeq" id="WP_270026012.1">
    <property type="nucleotide sequence ID" value="NZ_JAPDDP010000024.1"/>
</dbReference>
<dbReference type="Pfam" id="PF09992">
    <property type="entry name" value="NAGPA"/>
    <property type="match status" value="1"/>
</dbReference>
<dbReference type="InterPro" id="IPR018711">
    <property type="entry name" value="NAGPA"/>
</dbReference>
<dbReference type="InterPro" id="IPR029052">
    <property type="entry name" value="Metallo-depent_PP-like"/>
</dbReference>
<comment type="caution">
    <text evidence="5">The sequence shown here is derived from an EMBL/GenBank/DDBJ whole genome shotgun (WGS) entry which is preliminary data.</text>
</comment>
<gene>
    <name evidence="5" type="ORF">OJ997_15260</name>
</gene>
<evidence type="ECO:0000259" key="3">
    <source>
        <dbReference type="Pfam" id="PF00149"/>
    </source>
</evidence>
<evidence type="ECO:0000256" key="1">
    <source>
        <dbReference type="SAM" id="MobiDB-lite"/>
    </source>
</evidence>
<keyword evidence="6" id="KW-1185">Reference proteome</keyword>
<feature type="region of interest" description="Disordered" evidence="1">
    <location>
        <begin position="344"/>
        <end position="368"/>
    </location>
</feature>
<dbReference type="AlphaFoldDB" id="A0A9X3N8F4"/>
<evidence type="ECO:0000313" key="6">
    <source>
        <dbReference type="Proteomes" id="UP001147653"/>
    </source>
</evidence>
<dbReference type="Pfam" id="PF00149">
    <property type="entry name" value="Metallophos"/>
    <property type="match status" value="1"/>
</dbReference>
<feature type="domain" description="Phosphodiester glycosidase" evidence="4">
    <location>
        <begin position="199"/>
        <end position="372"/>
    </location>
</feature>
<evidence type="ECO:0000259" key="4">
    <source>
        <dbReference type="Pfam" id="PF09992"/>
    </source>
</evidence>
<dbReference type="InterPro" id="IPR004843">
    <property type="entry name" value="Calcineurin-like_PHP"/>
</dbReference>
<reference evidence="5" key="1">
    <citation type="submission" date="2022-10" db="EMBL/GenBank/DDBJ databases">
        <title>The WGS of Solirubrobacter phytolaccae KCTC 29190.</title>
        <authorList>
            <person name="Jiang Z."/>
        </authorList>
    </citation>
    <scope>NUCLEOTIDE SEQUENCE</scope>
    <source>
        <strain evidence="5">KCTC 29190</strain>
    </source>
</reference>
<evidence type="ECO:0000256" key="2">
    <source>
        <dbReference type="SAM" id="SignalP"/>
    </source>
</evidence>
<dbReference type="Gene3D" id="3.60.21.10">
    <property type="match status" value="1"/>
</dbReference>
<dbReference type="PANTHER" id="PTHR40446:SF2">
    <property type="entry name" value="N-ACETYLGLUCOSAMINE-1-PHOSPHODIESTER ALPHA-N-ACETYLGLUCOSAMINIDASE"/>
    <property type="match status" value="1"/>
</dbReference>
<feature type="domain" description="Calcineurin-like phosphoesterase" evidence="3">
    <location>
        <begin position="727"/>
        <end position="923"/>
    </location>
</feature>
<organism evidence="5 6">
    <name type="scientific">Solirubrobacter phytolaccae</name>
    <dbReference type="NCBI Taxonomy" id="1404360"/>
    <lineage>
        <taxon>Bacteria</taxon>
        <taxon>Bacillati</taxon>
        <taxon>Actinomycetota</taxon>
        <taxon>Thermoleophilia</taxon>
        <taxon>Solirubrobacterales</taxon>
        <taxon>Solirubrobacteraceae</taxon>
        <taxon>Solirubrobacter</taxon>
    </lineage>
</organism>
<feature type="chain" id="PRO_5040962111" evidence="2">
    <location>
        <begin position="26"/>
        <end position="1215"/>
    </location>
</feature>
<dbReference type="GO" id="GO:0016798">
    <property type="term" value="F:hydrolase activity, acting on glycosyl bonds"/>
    <property type="evidence" value="ECO:0007669"/>
    <property type="project" value="UniProtKB-KW"/>
</dbReference>
<dbReference type="PANTHER" id="PTHR40446">
    <property type="entry name" value="N-ACETYLGLUCOSAMINE-1-PHOSPHODIESTER ALPHA-N-ACETYLGLUCOSAMINIDASE"/>
    <property type="match status" value="1"/>
</dbReference>
<keyword evidence="5" id="KW-0378">Hydrolase</keyword>
<dbReference type="SUPFAM" id="SSF56300">
    <property type="entry name" value="Metallo-dependent phosphatases"/>
    <property type="match status" value="1"/>
</dbReference>
<name>A0A9X3N8F4_9ACTN</name>